<gene>
    <name evidence="2" type="ORF">HLH33_17630</name>
</gene>
<evidence type="ECO:0000313" key="3">
    <source>
        <dbReference type="Proteomes" id="UP000550787"/>
    </source>
</evidence>
<dbReference type="Proteomes" id="UP000550787">
    <property type="component" value="Unassembled WGS sequence"/>
</dbReference>
<dbReference type="AlphaFoldDB" id="A0A7W4I870"/>
<name>A0A7W4I870_GLUDI</name>
<dbReference type="EMBL" id="JABEQG010000057">
    <property type="protein sequence ID" value="MBB2158094.1"/>
    <property type="molecule type" value="Genomic_DNA"/>
</dbReference>
<sequence length="208" mass="22256">MASLMQAAGQARERLLFALHDAGIDTSSPLGLLLLQQQESVEALAHEAGATRRVLQEALDASEAGLRELKAELTKGYSAVADLQTAGETRLQNQEILMQREHQDAVAKMVSAITRGVRGEVFAILRAQLPVAERQFFFEARWRSWARMAAAAAVVLVLGVGVGAGMLWRDAGVGAWCADAAHIVKTPGGTAYCHIPELDGRSPAGDSR</sequence>
<reference evidence="2 3" key="1">
    <citation type="submission" date="2020-04" db="EMBL/GenBank/DDBJ databases">
        <title>Description of novel Gluconacetobacter.</title>
        <authorList>
            <person name="Sombolestani A."/>
        </authorList>
    </citation>
    <scope>NUCLEOTIDE SEQUENCE [LARGE SCALE GENOMIC DNA]</scope>
    <source>
        <strain evidence="2 3">LMG 7603</strain>
    </source>
</reference>
<proteinExistence type="predicted"/>
<keyword evidence="1" id="KW-1133">Transmembrane helix</keyword>
<protein>
    <submittedName>
        <fullName evidence="2">Uncharacterized protein</fullName>
    </submittedName>
</protein>
<keyword evidence="1" id="KW-0472">Membrane</keyword>
<evidence type="ECO:0000256" key="1">
    <source>
        <dbReference type="SAM" id="Phobius"/>
    </source>
</evidence>
<organism evidence="2 3">
    <name type="scientific">Gluconacetobacter diazotrophicus</name>
    <name type="common">Acetobacter diazotrophicus</name>
    <dbReference type="NCBI Taxonomy" id="33996"/>
    <lineage>
        <taxon>Bacteria</taxon>
        <taxon>Pseudomonadati</taxon>
        <taxon>Pseudomonadota</taxon>
        <taxon>Alphaproteobacteria</taxon>
        <taxon>Acetobacterales</taxon>
        <taxon>Acetobacteraceae</taxon>
        <taxon>Gluconacetobacter</taxon>
    </lineage>
</organism>
<accession>A0A7W4I870</accession>
<feature type="transmembrane region" description="Helical" evidence="1">
    <location>
        <begin position="148"/>
        <end position="168"/>
    </location>
</feature>
<keyword evidence="1" id="KW-0812">Transmembrane</keyword>
<comment type="caution">
    <text evidence="2">The sequence shown here is derived from an EMBL/GenBank/DDBJ whole genome shotgun (WGS) entry which is preliminary data.</text>
</comment>
<evidence type="ECO:0000313" key="2">
    <source>
        <dbReference type="EMBL" id="MBB2158094.1"/>
    </source>
</evidence>
<dbReference type="RefSeq" id="WP_183116538.1">
    <property type="nucleotide sequence ID" value="NZ_JABEQG010000057.1"/>
</dbReference>